<dbReference type="AlphaFoldDB" id="A0A6L5JVT3"/>
<evidence type="ECO:0000313" key="11">
    <source>
        <dbReference type="Proteomes" id="UP000480275"/>
    </source>
</evidence>
<feature type="transmembrane region" description="Helical" evidence="8">
    <location>
        <begin position="75"/>
        <end position="102"/>
    </location>
</feature>
<evidence type="ECO:0000256" key="8">
    <source>
        <dbReference type="SAM" id="Phobius"/>
    </source>
</evidence>
<dbReference type="GO" id="GO:0042773">
    <property type="term" value="P:ATP synthesis coupled electron transport"/>
    <property type="evidence" value="ECO:0007669"/>
    <property type="project" value="InterPro"/>
</dbReference>
<evidence type="ECO:0000256" key="1">
    <source>
        <dbReference type="ARBA" id="ARBA00004651"/>
    </source>
</evidence>
<feature type="transmembrane region" description="Helical" evidence="8">
    <location>
        <begin position="274"/>
        <end position="294"/>
    </location>
</feature>
<evidence type="ECO:0000256" key="3">
    <source>
        <dbReference type="ARBA" id="ARBA00022692"/>
    </source>
</evidence>
<feature type="transmembrane region" description="Helical" evidence="8">
    <location>
        <begin position="384"/>
        <end position="405"/>
    </location>
</feature>
<comment type="caution">
    <text evidence="10">The sequence shown here is derived from an EMBL/GenBank/DDBJ whole genome shotgun (WGS) entry which is preliminary data.</text>
</comment>
<keyword evidence="3 7" id="KW-0812">Transmembrane</keyword>
<dbReference type="InterPro" id="IPR003918">
    <property type="entry name" value="NADH_UbQ_OxRdtase"/>
</dbReference>
<dbReference type="GO" id="GO:0016491">
    <property type="term" value="F:oxidoreductase activity"/>
    <property type="evidence" value="ECO:0007669"/>
    <property type="project" value="UniProtKB-KW"/>
</dbReference>
<reference evidence="10 11" key="1">
    <citation type="submission" date="2019-10" db="EMBL/GenBank/DDBJ databases">
        <title>Whole-genome sequence of the purple nonsulfur photosynthetic bacterium Rhodocyclus tenuis.</title>
        <authorList>
            <person name="Kyndt J.A."/>
            <person name="Meyer T.E."/>
        </authorList>
    </citation>
    <scope>NUCLEOTIDE SEQUENCE [LARGE SCALE GENOMIC DNA]</scope>
    <source>
        <strain evidence="10 11">DSM 110</strain>
    </source>
</reference>
<dbReference type="Proteomes" id="UP000480275">
    <property type="component" value="Unassembled WGS sequence"/>
</dbReference>
<evidence type="ECO:0000256" key="7">
    <source>
        <dbReference type="RuleBase" id="RU000320"/>
    </source>
</evidence>
<keyword evidence="4 8" id="KW-1133">Transmembrane helix</keyword>
<organism evidence="10 11">
    <name type="scientific">Rhodocyclus tenuis</name>
    <name type="common">Rhodospirillum tenue</name>
    <dbReference type="NCBI Taxonomy" id="1066"/>
    <lineage>
        <taxon>Bacteria</taxon>
        <taxon>Pseudomonadati</taxon>
        <taxon>Pseudomonadota</taxon>
        <taxon>Betaproteobacteria</taxon>
        <taxon>Rhodocyclales</taxon>
        <taxon>Rhodocyclaceae</taxon>
        <taxon>Rhodocyclus</taxon>
    </lineage>
</organism>
<proteinExistence type="predicted"/>
<dbReference type="GO" id="GO:0005886">
    <property type="term" value="C:plasma membrane"/>
    <property type="evidence" value="ECO:0007669"/>
    <property type="project" value="UniProtKB-SubCell"/>
</dbReference>
<sequence length="669" mass="71916">MSPLALILLACLVWLAIGLLGATFSRRFVFVTRVLFPAGALVAATVALTALLALLTQGDTPHTAMLPLGLPGLPFHLRLDALSAFFLCLLGAVAAGISLYAAGYFRRGQGSTPGLQCLLYHLFLASMGGVLLADDAYFFMVAWESMALSSYFLVTSDHRIAEIRRAGFLYLIVAHVGAIGILLSFGAMSGGTGDYTFDGIRTNAPEGWLASAAFLLALGGFGAKAGLLPLHVWLPEAHPAAPSPVSAMMSGVMLKTAIYGLLRVTFDLLPEQQWWWGALLLGLGLATALFGVVFSTVQSDMKRLLAYSSIENIGLIFAGIGLSLVFAANSMPLLAALALTAALYHCLNHAFFKSLLFLATGSVLHATGQRNLGRLGGLIHRMPWVAWLALLGVVASAGLPPLNGFVSEWLLLQSFLFTPQLPHGYLNMLLPVAAGAIALTAALAGFAMVKFFGVVFLGQPREEHLAKAHDAGRMERLGLIWLAAGCVLLGVLPNFVIAALDPVTNFLVGAGFAPAADKGSWLLLAPISEERASYSGAIFLGGLLAFTLALFFVVRAVFHGRLRRADAWDCGFPLLSGRTQDTAEGFGQPIRQVFAPFFRITREHPSPFDKEPHYRIVVDDPLWHWLYLPLAWLVDLGTRVVGKLQRGRIAIYLLYSFVTLLALLVFTTR</sequence>
<feature type="transmembrane region" description="Helical" evidence="8">
    <location>
        <begin position="537"/>
        <end position="558"/>
    </location>
</feature>
<accession>A0A6L5JVT3</accession>
<dbReference type="InterPro" id="IPR052175">
    <property type="entry name" value="ComplexI-like_HydComp"/>
</dbReference>
<feature type="transmembrane region" description="Helical" evidence="8">
    <location>
        <begin position="137"/>
        <end position="154"/>
    </location>
</feature>
<gene>
    <name evidence="10" type="primary">hyfB</name>
    <name evidence="10" type="ORF">GHK24_02875</name>
</gene>
<comment type="subcellular location">
    <subcellularLocation>
        <location evidence="1">Cell membrane</location>
        <topology evidence="1">Multi-pass membrane protein</topology>
    </subcellularLocation>
    <subcellularLocation>
        <location evidence="7">Membrane</location>
        <topology evidence="7">Multi-pass membrane protein</topology>
    </subcellularLocation>
</comment>
<keyword evidence="2" id="KW-1003">Cell membrane</keyword>
<feature type="transmembrane region" description="Helical" evidence="8">
    <location>
        <begin position="479"/>
        <end position="500"/>
    </location>
</feature>
<dbReference type="PANTHER" id="PTHR42682:SF3">
    <property type="entry name" value="FORMATE HYDROGENLYASE SUBUNIT 3-RELATED"/>
    <property type="match status" value="1"/>
</dbReference>
<name>A0A6L5JVT3_RHOTE</name>
<feature type="transmembrane region" description="Helical" evidence="8">
    <location>
        <begin position="34"/>
        <end position="55"/>
    </location>
</feature>
<keyword evidence="6 8" id="KW-0472">Membrane</keyword>
<dbReference type="PANTHER" id="PTHR42682">
    <property type="entry name" value="HYDROGENASE-4 COMPONENT F"/>
    <property type="match status" value="1"/>
</dbReference>
<evidence type="ECO:0000259" key="9">
    <source>
        <dbReference type="Pfam" id="PF00361"/>
    </source>
</evidence>
<protein>
    <submittedName>
        <fullName evidence="10">Hydrogenase 4 subunit B</fullName>
    </submittedName>
</protein>
<dbReference type="PRINTS" id="PR01437">
    <property type="entry name" value="NUOXDRDTASE4"/>
</dbReference>
<feature type="transmembrane region" description="Helical" evidence="8">
    <location>
        <begin position="6"/>
        <end position="22"/>
    </location>
</feature>
<feature type="transmembrane region" description="Helical" evidence="8">
    <location>
        <begin position="245"/>
        <end position="262"/>
    </location>
</feature>
<dbReference type="NCBIfam" id="NF005086">
    <property type="entry name" value="PRK06521.1"/>
    <property type="match status" value="1"/>
</dbReference>
<feature type="transmembrane region" description="Helical" evidence="8">
    <location>
        <begin position="350"/>
        <end position="372"/>
    </location>
</feature>
<feature type="transmembrane region" description="Helical" evidence="8">
    <location>
        <begin position="114"/>
        <end position="131"/>
    </location>
</feature>
<dbReference type="GO" id="GO:0008137">
    <property type="term" value="F:NADH dehydrogenase (ubiquinone) activity"/>
    <property type="evidence" value="ECO:0007669"/>
    <property type="project" value="InterPro"/>
</dbReference>
<dbReference type="OrthoDB" id="9768329at2"/>
<dbReference type="EMBL" id="WIXJ01000001">
    <property type="protein sequence ID" value="MQY50724.1"/>
    <property type="molecule type" value="Genomic_DNA"/>
</dbReference>
<evidence type="ECO:0000256" key="6">
    <source>
        <dbReference type="ARBA" id="ARBA00023136"/>
    </source>
</evidence>
<evidence type="ECO:0000256" key="5">
    <source>
        <dbReference type="ARBA" id="ARBA00023002"/>
    </source>
</evidence>
<feature type="domain" description="NADH:quinone oxidoreductase/Mrp antiporter transmembrane" evidence="9">
    <location>
        <begin position="134"/>
        <end position="415"/>
    </location>
</feature>
<evidence type="ECO:0000256" key="2">
    <source>
        <dbReference type="ARBA" id="ARBA00022475"/>
    </source>
</evidence>
<dbReference type="Pfam" id="PF00361">
    <property type="entry name" value="Proton_antipo_M"/>
    <property type="match status" value="1"/>
</dbReference>
<dbReference type="InterPro" id="IPR001750">
    <property type="entry name" value="ND/Mrp_TM"/>
</dbReference>
<feature type="transmembrane region" description="Helical" evidence="8">
    <location>
        <begin position="208"/>
        <end position="233"/>
    </location>
</feature>
<evidence type="ECO:0000313" key="10">
    <source>
        <dbReference type="EMBL" id="MQY50724.1"/>
    </source>
</evidence>
<feature type="transmembrane region" description="Helical" evidence="8">
    <location>
        <begin position="166"/>
        <end position="188"/>
    </location>
</feature>
<feature type="transmembrane region" description="Helical" evidence="8">
    <location>
        <begin position="315"/>
        <end position="344"/>
    </location>
</feature>
<feature type="transmembrane region" description="Helical" evidence="8">
    <location>
        <begin position="649"/>
        <end position="667"/>
    </location>
</feature>
<feature type="transmembrane region" description="Helical" evidence="8">
    <location>
        <begin position="425"/>
        <end position="458"/>
    </location>
</feature>
<keyword evidence="5" id="KW-0560">Oxidoreductase</keyword>
<evidence type="ECO:0000256" key="4">
    <source>
        <dbReference type="ARBA" id="ARBA00022989"/>
    </source>
</evidence>